<dbReference type="Proteomes" id="UP000054018">
    <property type="component" value="Unassembled WGS sequence"/>
</dbReference>
<sequence length="82" mass="9171">MDGQCNAFASSYLNLRYHSRRESGPSGKRCVSRGGHWCVSAPQRLRRLDCHILDNVMLPVHKARIFNTGHTIVMASSSLQTS</sequence>
<dbReference type="HOGENOM" id="CLU_2559172_0_0_1"/>
<organism evidence="1 2">
    <name type="scientific">Pisolithus microcarpus 441</name>
    <dbReference type="NCBI Taxonomy" id="765257"/>
    <lineage>
        <taxon>Eukaryota</taxon>
        <taxon>Fungi</taxon>
        <taxon>Dikarya</taxon>
        <taxon>Basidiomycota</taxon>
        <taxon>Agaricomycotina</taxon>
        <taxon>Agaricomycetes</taxon>
        <taxon>Agaricomycetidae</taxon>
        <taxon>Boletales</taxon>
        <taxon>Sclerodermatineae</taxon>
        <taxon>Pisolithaceae</taxon>
        <taxon>Pisolithus</taxon>
    </lineage>
</organism>
<evidence type="ECO:0000313" key="1">
    <source>
        <dbReference type="EMBL" id="KIK23644.1"/>
    </source>
</evidence>
<keyword evidence="2" id="KW-1185">Reference proteome</keyword>
<evidence type="ECO:0000313" key="2">
    <source>
        <dbReference type="Proteomes" id="UP000054018"/>
    </source>
</evidence>
<protein>
    <submittedName>
        <fullName evidence="1">Uncharacterized protein</fullName>
    </submittedName>
</protein>
<accession>A0A0C9ZCI4</accession>
<proteinExistence type="predicted"/>
<reference evidence="1 2" key="1">
    <citation type="submission" date="2014-04" db="EMBL/GenBank/DDBJ databases">
        <authorList>
            <consortium name="DOE Joint Genome Institute"/>
            <person name="Kuo A."/>
            <person name="Kohler A."/>
            <person name="Costa M.D."/>
            <person name="Nagy L.G."/>
            <person name="Floudas D."/>
            <person name="Copeland A."/>
            <person name="Barry K.W."/>
            <person name="Cichocki N."/>
            <person name="Veneault-Fourrey C."/>
            <person name="LaButti K."/>
            <person name="Lindquist E.A."/>
            <person name="Lipzen A."/>
            <person name="Lundell T."/>
            <person name="Morin E."/>
            <person name="Murat C."/>
            <person name="Sun H."/>
            <person name="Tunlid A."/>
            <person name="Henrissat B."/>
            <person name="Grigoriev I.V."/>
            <person name="Hibbett D.S."/>
            <person name="Martin F."/>
            <person name="Nordberg H.P."/>
            <person name="Cantor M.N."/>
            <person name="Hua S.X."/>
        </authorList>
    </citation>
    <scope>NUCLEOTIDE SEQUENCE [LARGE SCALE GENOMIC DNA]</scope>
    <source>
        <strain evidence="1 2">441</strain>
    </source>
</reference>
<dbReference type="AlphaFoldDB" id="A0A0C9ZCI4"/>
<reference evidence="2" key="2">
    <citation type="submission" date="2015-01" db="EMBL/GenBank/DDBJ databases">
        <title>Evolutionary Origins and Diversification of the Mycorrhizal Mutualists.</title>
        <authorList>
            <consortium name="DOE Joint Genome Institute"/>
            <consortium name="Mycorrhizal Genomics Consortium"/>
            <person name="Kohler A."/>
            <person name="Kuo A."/>
            <person name="Nagy L.G."/>
            <person name="Floudas D."/>
            <person name="Copeland A."/>
            <person name="Barry K.W."/>
            <person name="Cichocki N."/>
            <person name="Veneault-Fourrey C."/>
            <person name="LaButti K."/>
            <person name="Lindquist E.A."/>
            <person name="Lipzen A."/>
            <person name="Lundell T."/>
            <person name="Morin E."/>
            <person name="Murat C."/>
            <person name="Riley R."/>
            <person name="Ohm R."/>
            <person name="Sun H."/>
            <person name="Tunlid A."/>
            <person name="Henrissat B."/>
            <person name="Grigoriev I.V."/>
            <person name="Hibbett D.S."/>
            <person name="Martin F."/>
        </authorList>
    </citation>
    <scope>NUCLEOTIDE SEQUENCE [LARGE SCALE GENOMIC DNA]</scope>
    <source>
        <strain evidence="2">441</strain>
    </source>
</reference>
<dbReference type="EMBL" id="KN833724">
    <property type="protein sequence ID" value="KIK23644.1"/>
    <property type="molecule type" value="Genomic_DNA"/>
</dbReference>
<gene>
    <name evidence="1" type="ORF">PISMIDRAFT_679090</name>
</gene>
<name>A0A0C9ZCI4_9AGAM</name>